<dbReference type="AlphaFoldDB" id="A0A0F4LJV7"/>
<comment type="caution">
    <text evidence="1">The sequence shown here is derived from an EMBL/GenBank/DDBJ whole genome shotgun (WGS) entry which is preliminary data.</text>
</comment>
<dbReference type="EMBL" id="JXLH01000008">
    <property type="protein sequence ID" value="KJY59132.1"/>
    <property type="molecule type" value="Genomic_DNA"/>
</dbReference>
<evidence type="ECO:0000313" key="2">
    <source>
        <dbReference type="Proteomes" id="UP000033612"/>
    </source>
</evidence>
<accession>A0A0F4LJV7</accession>
<reference evidence="1 2" key="1">
    <citation type="submission" date="2015-01" db="EMBL/GenBank/DDBJ databases">
        <title>Comparative genomics of the lactic acid bacteria isolated from the honey bee gut.</title>
        <authorList>
            <person name="Ellegaard K.M."/>
            <person name="Tamarit D."/>
            <person name="Javelind E."/>
            <person name="Olofsson T."/>
            <person name="Andersson S.G."/>
            <person name="Vasquez A."/>
        </authorList>
    </citation>
    <scope>NUCLEOTIDE SEQUENCE [LARGE SCALE GENOMIC DNA]</scope>
    <source>
        <strain evidence="1 2">Hma2</strain>
    </source>
</reference>
<organism evidence="1 2">
    <name type="scientific">Lactobacillus kimbladii</name>
    <dbReference type="NCBI Taxonomy" id="1218506"/>
    <lineage>
        <taxon>Bacteria</taxon>
        <taxon>Bacillati</taxon>
        <taxon>Bacillota</taxon>
        <taxon>Bacilli</taxon>
        <taxon>Lactobacillales</taxon>
        <taxon>Lactobacillaceae</taxon>
        <taxon>Lactobacillus</taxon>
    </lineage>
</organism>
<dbReference type="Proteomes" id="UP000033612">
    <property type="component" value="Unassembled WGS sequence"/>
</dbReference>
<dbReference type="HOGENOM" id="CLU_1756530_0_0_9"/>
<protein>
    <submittedName>
        <fullName evidence="1">Uncharacterized protein</fullName>
    </submittedName>
</protein>
<dbReference type="STRING" id="1218506.JF75_05370"/>
<dbReference type="RefSeq" id="WP_046331743.1">
    <property type="nucleotide sequence ID" value="NZ_JBHTBO010000023.1"/>
</dbReference>
<sequence length="148" mass="16700">MQKIITIRVPQSEYSKLSGMLAGLAQSLSQKMKSTIKPPSAGKSLVTYAFRELQKEELLKRAPIEQRRAWGQVILPSWLRADIGEQLTIVQLEMGEAGYERMMAWMKDLYPDVYNNKKINNDDFIGALGITYAHRIMAGNVSLEVALP</sequence>
<proteinExistence type="predicted"/>
<dbReference type="PATRIC" id="fig|1218506.3.peg.585"/>
<evidence type="ECO:0000313" key="1">
    <source>
        <dbReference type="EMBL" id="KJY59132.1"/>
    </source>
</evidence>
<gene>
    <name evidence="1" type="ORF">JF75_05370</name>
</gene>
<dbReference type="OrthoDB" id="9919656at2"/>
<keyword evidence="2" id="KW-1185">Reference proteome</keyword>
<name>A0A0F4LJV7_9LACO</name>